<sequence>MQLGLRGGGGKLGGGLHTRHSSGHICIAGRQLRVLSRHYAAPYGRAKSRLLLQAAGEPAGDEGFERDAERLMGQLGGDMDEEEAGQILDGLEGFDEESLRNLDQFPELMGADNIGNQDEAEEGEYADSLRIPTPSSEASTSGSDPDGDKYPPQPERGYHAHELFDKAALEEVADYLREKFPEACLFGLQSEIERVLPGDLYCCEPMDLDDVPDLVQRAVQAQAAAVLLPEQAYHMSSVRESVPEDFPVLYAGDVSELSQRLAVAFYDAPSRDLLVVGVTGSHGKTTVSWLIRGMLEEMEQVTGMIGSVEYAIAEDRLDEDGELWVPREEDPAADRESSVPFMVTPYAGKYTVPATTPPGLQVQKLLAGVRDRGGTCAVVECSSYAMANRELDWLEVGVVVHTRLSLSAESSPKMQQQLRAELALFEKLYDPTTQAAVINLDDPAADLVKASASAVPVVTYGIDNPDADVYAETAKMDIWESEVIVRTPLGKLQIITPLLGKHNVYNILAAVATGICLKIPLKSIVAGIEAVEVVPGRSELIDEGQGFSVIVDAADTPEAVDAMLSALAGKAKNILTVIGCRGQESRAPRPYISEVVHAKSDLVIFTNDSPRQEPPEQIIQDMVAGLPEDLVSRYSGYVYFPFQDQGHVPLWFEPYLQRAQRTTKRYVMEDRFSAIRAAIGTAGPGDVVVILGRGHKDYMEYGAEDDTTVLGWFDDRVEARSALSKLTYLDQLSDLSRNKLPWGSALDDMETVIDPPPTEHWTTSGSV</sequence>
<feature type="domain" description="Mur ligase C-terminal" evidence="2">
    <location>
        <begin position="536"/>
        <end position="694"/>
    </location>
</feature>
<dbReference type="GO" id="GO:0016881">
    <property type="term" value="F:acid-amino acid ligase activity"/>
    <property type="evidence" value="ECO:0007669"/>
    <property type="project" value="InterPro"/>
</dbReference>
<dbReference type="InterPro" id="IPR004101">
    <property type="entry name" value="Mur_ligase_C"/>
</dbReference>
<evidence type="ECO:0000259" key="3">
    <source>
        <dbReference type="Pfam" id="PF08245"/>
    </source>
</evidence>
<dbReference type="InterPro" id="IPR013221">
    <property type="entry name" value="Mur_ligase_cen"/>
</dbReference>
<evidence type="ECO:0000259" key="2">
    <source>
        <dbReference type="Pfam" id="PF02875"/>
    </source>
</evidence>
<protein>
    <recommendedName>
        <fullName evidence="5">Mur ligase central domain-containing protein</fullName>
    </recommendedName>
</protein>
<evidence type="ECO:0008006" key="5">
    <source>
        <dbReference type="Google" id="ProtNLM"/>
    </source>
</evidence>
<evidence type="ECO:0000256" key="1">
    <source>
        <dbReference type="SAM" id="MobiDB-lite"/>
    </source>
</evidence>
<dbReference type="Gene3D" id="3.90.190.20">
    <property type="entry name" value="Mur ligase, C-terminal domain"/>
    <property type="match status" value="1"/>
</dbReference>
<accession>A0A7S3QJU0</accession>
<feature type="region of interest" description="Disordered" evidence="1">
    <location>
        <begin position="121"/>
        <end position="156"/>
    </location>
</feature>
<dbReference type="SUPFAM" id="SSF53623">
    <property type="entry name" value="MurD-like peptide ligases, catalytic domain"/>
    <property type="match status" value="1"/>
</dbReference>
<dbReference type="SUPFAM" id="SSF53244">
    <property type="entry name" value="MurD-like peptide ligases, peptide-binding domain"/>
    <property type="match status" value="1"/>
</dbReference>
<name>A0A7S3QJU0_DUNTE</name>
<dbReference type="PANTHER" id="PTHR23135:SF4">
    <property type="entry name" value="UDP-N-ACETYLMURAMOYL-L-ALANYL-D-GLUTAMATE--2,6-DIAMINOPIMELATE LIGASE MURE HOMOLOG, CHLOROPLASTIC"/>
    <property type="match status" value="1"/>
</dbReference>
<dbReference type="EMBL" id="HBIP01000335">
    <property type="protein sequence ID" value="CAE0485108.1"/>
    <property type="molecule type" value="Transcribed_RNA"/>
</dbReference>
<dbReference type="Gene3D" id="3.40.1190.10">
    <property type="entry name" value="Mur-like, catalytic domain"/>
    <property type="match status" value="1"/>
</dbReference>
<feature type="domain" description="Mur ligase central" evidence="3">
    <location>
        <begin position="278"/>
        <end position="513"/>
    </location>
</feature>
<dbReference type="GO" id="GO:0005524">
    <property type="term" value="F:ATP binding"/>
    <property type="evidence" value="ECO:0007669"/>
    <property type="project" value="InterPro"/>
</dbReference>
<reference evidence="4" key="1">
    <citation type="submission" date="2021-01" db="EMBL/GenBank/DDBJ databases">
        <authorList>
            <person name="Corre E."/>
            <person name="Pelletier E."/>
            <person name="Niang G."/>
            <person name="Scheremetjew M."/>
            <person name="Finn R."/>
            <person name="Kale V."/>
            <person name="Holt S."/>
            <person name="Cochrane G."/>
            <person name="Meng A."/>
            <person name="Brown T."/>
            <person name="Cohen L."/>
        </authorList>
    </citation>
    <scope>NUCLEOTIDE SEQUENCE</scope>
    <source>
        <strain evidence="4">CCMP1320</strain>
    </source>
</reference>
<dbReference type="InterPro" id="IPR036615">
    <property type="entry name" value="Mur_ligase_C_dom_sf"/>
</dbReference>
<proteinExistence type="predicted"/>
<dbReference type="InterPro" id="IPR036565">
    <property type="entry name" value="Mur-like_cat_sf"/>
</dbReference>
<dbReference type="Pfam" id="PF02875">
    <property type="entry name" value="Mur_ligase_C"/>
    <property type="match status" value="1"/>
</dbReference>
<feature type="compositionally biased region" description="Polar residues" evidence="1">
    <location>
        <begin position="133"/>
        <end position="143"/>
    </location>
</feature>
<gene>
    <name evidence="4" type="ORF">DTER00134_LOCUS147</name>
</gene>
<organism evidence="4">
    <name type="scientific">Dunaliella tertiolecta</name>
    <name type="common">Green alga</name>
    <dbReference type="NCBI Taxonomy" id="3047"/>
    <lineage>
        <taxon>Eukaryota</taxon>
        <taxon>Viridiplantae</taxon>
        <taxon>Chlorophyta</taxon>
        <taxon>core chlorophytes</taxon>
        <taxon>Chlorophyceae</taxon>
        <taxon>CS clade</taxon>
        <taxon>Chlamydomonadales</taxon>
        <taxon>Dunaliellaceae</taxon>
        <taxon>Dunaliella</taxon>
    </lineage>
</organism>
<dbReference type="PANTHER" id="PTHR23135">
    <property type="entry name" value="MUR LIGASE FAMILY MEMBER"/>
    <property type="match status" value="1"/>
</dbReference>
<dbReference type="Pfam" id="PF08245">
    <property type="entry name" value="Mur_ligase_M"/>
    <property type="match status" value="1"/>
</dbReference>
<dbReference type="AlphaFoldDB" id="A0A7S3QJU0"/>
<evidence type="ECO:0000313" key="4">
    <source>
        <dbReference type="EMBL" id="CAE0485108.1"/>
    </source>
</evidence>